<evidence type="ECO:0000313" key="2">
    <source>
        <dbReference type="Proteomes" id="UP000747399"/>
    </source>
</evidence>
<dbReference type="Proteomes" id="UP000747399">
    <property type="component" value="Unassembled WGS sequence"/>
</dbReference>
<proteinExistence type="predicted"/>
<comment type="caution">
    <text evidence="1">The sequence shown here is derived from an EMBL/GenBank/DDBJ whole genome shotgun (WGS) entry which is preliminary data.</text>
</comment>
<evidence type="ECO:0000313" key="1">
    <source>
        <dbReference type="EMBL" id="GIL63824.1"/>
    </source>
</evidence>
<reference evidence="1" key="1">
    <citation type="journal article" date="2021" name="Proc. Natl. Acad. Sci. U.S.A.">
        <title>Three genomes in the algal genus Volvox reveal the fate of a haploid sex-determining region after a transition to homothallism.</title>
        <authorList>
            <person name="Yamamoto K."/>
            <person name="Hamaji T."/>
            <person name="Kawai-Toyooka H."/>
            <person name="Matsuzaki R."/>
            <person name="Takahashi F."/>
            <person name="Nishimura Y."/>
            <person name="Kawachi M."/>
            <person name="Noguchi H."/>
            <person name="Minakuchi Y."/>
            <person name="Umen J.G."/>
            <person name="Toyoda A."/>
            <person name="Nozaki H."/>
        </authorList>
    </citation>
    <scope>NUCLEOTIDE SEQUENCE</scope>
    <source>
        <strain evidence="1">NIES-3780</strain>
    </source>
</reference>
<dbReference type="AlphaFoldDB" id="A0A8J4BMU5"/>
<name>A0A8J4BMU5_9CHLO</name>
<sequence length="167" mass="18904">MHVSQGSISQMSVLFDSPKSIFGFEPISGFTPAGQQLRTQRSLLAELLQASAEGPELTEDVEDVEDDCSPRIPVTTLRPNWCTCNVGQCVPREYHARECSMTQEFSMTATGSVVQHGAFSTRPINIPNKTYYKSARQIEERQRLQYQRQMYRLQQEAHEQALAAGRY</sequence>
<dbReference type="EMBL" id="BNCO01000060">
    <property type="protein sequence ID" value="GIL63824.1"/>
    <property type="molecule type" value="Genomic_DNA"/>
</dbReference>
<protein>
    <submittedName>
        <fullName evidence="1">Uncharacterized protein</fullName>
    </submittedName>
</protein>
<keyword evidence="2" id="KW-1185">Reference proteome</keyword>
<organism evidence="1 2">
    <name type="scientific">Volvox africanus</name>
    <dbReference type="NCBI Taxonomy" id="51714"/>
    <lineage>
        <taxon>Eukaryota</taxon>
        <taxon>Viridiplantae</taxon>
        <taxon>Chlorophyta</taxon>
        <taxon>core chlorophytes</taxon>
        <taxon>Chlorophyceae</taxon>
        <taxon>CS clade</taxon>
        <taxon>Chlamydomonadales</taxon>
        <taxon>Volvocaceae</taxon>
        <taxon>Volvox</taxon>
    </lineage>
</organism>
<gene>
    <name evidence="1" type="ORF">Vafri_17794</name>
</gene>
<accession>A0A8J4BMU5</accession>